<evidence type="ECO:0000259" key="6">
    <source>
        <dbReference type="Pfam" id="PF04542"/>
    </source>
</evidence>
<dbReference type="Gene3D" id="1.10.10.10">
    <property type="entry name" value="Winged helix-like DNA-binding domain superfamily/Winged helix DNA-binding domain"/>
    <property type="match status" value="1"/>
</dbReference>
<feature type="region of interest" description="Disordered" evidence="5">
    <location>
        <begin position="284"/>
        <end position="369"/>
    </location>
</feature>
<reference evidence="8 9" key="1">
    <citation type="submission" date="2019-05" db="EMBL/GenBank/DDBJ databases">
        <authorList>
            <consortium name="Science for Life Laboratories"/>
        </authorList>
    </citation>
    <scope>NUCLEOTIDE SEQUENCE [LARGE SCALE GENOMIC DNA]</scope>
    <source>
        <strain evidence="8">Soil9</strain>
    </source>
</reference>
<evidence type="ECO:0008006" key="10">
    <source>
        <dbReference type="Google" id="ProtNLM"/>
    </source>
</evidence>
<dbReference type="Pfam" id="PF08281">
    <property type="entry name" value="Sigma70_r4_2"/>
    <property type="match status" value="1"/>
</dbReference>
<dbReference type="PANTHER" id="PTHR43133">
    <property type="entry name" value="RNA POLYMERASE ECF-TYPE SIGMA FACTO"/>
    <property type="match status" value="1"/>
</dbReference>
<organism evidence="8 9">
    <name type="scientific">Gemmata massiliana</name>
    <dbReference type="NCBI Taxonomy" id="1210884"/>
    <lineage>
        <taxon>Bacteria</taxon>
        <taxon>Pseudomonadati</taxon>
        <taxon>Planctomycetota</taxon>
        <taxon>Planctomycetia</taxon>
        <taxon>Gemmatales</taxon>
        <taxon>Gemmataceae</taxon>
        <taxon>Gemmata</taxon>
    </lineage>
</organism>
<feature type="compositionally biased region" description="Low complexity" evidence="5">
    <location>
        <begin position="290"/>
        <end position="301"/>
    </location>
</feature>
<dbReference type="SUPFAM" id="SSF88659">
    <property type="entry name" value="Sigma3 and sigma4 domains of RNA polymerase sigma factors"/>
    <property type="match status" value="1"/>
</dbReference>
<evidence type="ECO:0000256" key="4">
    <source>
        <dbReference type="ARBA" id="ARBA00023163"/>
    </source>
</evidence>
<dbReference type="Proteomes" id="UP000464178">
    <property type="component" value="Chromosome"/>
</dbReference>
<evidence type="ECO:0000256" key="5">
    <source>
        <dbReference type="SAM" id="MobiDB-lite"/>
    </source>
</evidence>
<evidence type="ECO:0000256" key="3">
    <source>
        <dbReference type="ARBA" id="ARBA00023082"/>
    </source>
</evidence>
<dbReference type="InterPro" id="IPR013325">
    <property type="entry name" value="RNA_pol_sigma_r2"/>
</dbReference>
<protein>
    <recommendedName>
        <fullName evidence="10">RNA polymerase sigma-70 region 2 domain-containing protein</fullName>
    </recommendedName>
</protein>
<comment type="similarity">
    <text evidence="1">Belongs to the sigma-70 factor family. ECF subfamily.</text>
</comment>
<dbReference type="Gene3D" id="1.10.1740.10">
    <property type="match status" value="1"/>
</dbReference>
<feature type="domain" description="RNA polymerase sigma-70 region 2" evidence="6">
    <location>
        <begin position="42"/>
        <end position="100"/>
    </location>
</feature>
<keyword evidence="2" id="KW-0805">Transcription regulation</keyword>
<feature type="compositionally biased region" description="Polar residues" evidence="5">
    <location>
        <begin position="302"/>
        <end position="312"/>
    </location>
</feature>
<evidence type="ECO:0000259" key="7">
    <source>
        <dbReference type="Pfam" id="PF08281"/>
    </source>
</evidence>
<dbReference type="InterPro" id="IPR013324">
    <property type="entry name" value="RNA_pol_sigma_r3/r4-like"/>
</dbReference>
<dbReference type="InterPro" id="IPR039425">
    <property type="entry name" value="RNA_pol_sigma-70-like"/>
</dbReference>
<accession>A0A6P2DA40</accession>
<dbReference type="AlphaFoldDB" id="A0A6P2DA40"/>
<keyword evidence="9" id="KW-1185">Reference proteome</keyword>
<dbReference type="Pfam" id="PF04542">
    <property type="entry name" value="Sigma70_r2"/>
    <property type="match status" value="1"/>
</dbReference>
<evidence type="ECO:0000313" key="8">
    <source>
        <dbReference type="EMBL" id="VTR97747.1"/>
    </source>
</evidence>
<sequence length="369" mass="37751">MNKITELLATAGRLNAARDIDDAALLARFAADRDPVAFEVLVWRHGGLVRGVCRRYLADPADIDDATQAAFIALARRAHSVRSVGPWLARVAAHAARRLRQANAVWAARHAPITVDVPASTPAPDDGWRCALAEEIAGLPDHYRAIVRRCYLDGLSASEAAREFGWARGTVLTRLAWAKVRLRQRLTARGVTLGAGGVVGLLFQLAAGPVTRAAARDIVRAMTGAPGARVSQITDGVLTAMFWTKVNFAIGAALVTCTAALVGAAGANTGSAADNQSVVALAPAPRVSQTTPATTRGAATPVKSQTEITPRASNGPVKTKPGVGPGGGAGFGPGAAPAPGEASKPMKTKPGAGPGFGAGTGGGATPIEP</sequence>
<dbReference type="SUPFAM" id="SSF88946">
    <property type="entry name" value="Sigma2 domain of RNA polymerase sigma factors"/>
    <property type="match status" value="1"/>
</dbReference>
<name>A0A6P2DA40_9BACT</name>
<evidence type="ECO:0000313" key="9">
    <source>
        <dbReference type="Proteomes" id="UP000464178"/>
    </source>
</evidence>
<dbReference type="InterPro" id="IPR013249">
    <property type="entry name" value="RNA_pol_sigma70_r4_t2"/>
</dbReference>
<proteinExistence type="inferred from homology"/>
<dbReference type="NCBIfam" id="TIGR02937">
    <property type="entry name" value="sigma70-ECF"/>
    <property type="match status" value="1"/>
</dbReference>
<feature type="domain" description="RNA polymerase sigma factor 70 region 4 type 2" evidence="7">
    <location>
        <begin position="132"/>
        <end position="182"/>
    </location>
</feature>
<gene>
    <name evidence="8" type="ORF">SOIL9_05620</name>
</gene>
<evidence type="ECO:0000256" key="2">
    <source>
        <dbReference type="ARBA" id="ARBA00023015"/>
    </source>
</evidence>
<evidence type="ECO:0000256" key="1">
    <source>
        <dbReference type="ARBA" id="ARBA00010641"/>
    </source>
</evidence>
<dbReference type="GO" id="GO:0003677">
    <property type="term" value="F:DNA binding"/>
    <property type="evidence" value="ECO:0007669"/>
    <property type="project" value="InterPro"/>
</dbReference>
<dbReference type="InterPro" id="IPR036388">
    <property type="entry name" value="WH-like_DNA-bd_sf"/>
</dbReference>
<feature type="compositionally biased region" description="Gly residues" evidence="5">
    <location>
        <begin position="323"/>
        <end position="333"/>
    </location>
</feature>
<dbReference type="RefSeq" id="WP_162671345.1">
    <property type="nucleotide sequence ID" value="NZ_LR593886.1"/>
</dbReference>
<dbReference type="GO" id="GO:0016987">
    <property type="term" value="F:sigma factor activity"/>
    <property type="evidence" value="ECO:0007669"/>
    <property type="project" value="UniProtKB-KW"/>
</dbReference>
<keyword evidence="3" id="KW-0731">Sigma factor</keyword>
<dbReference type="KEGG" id="gms:SOIL9_05620"/>
<feature type="compositionally biased region" description="Gly residues" evidence="5">
    <location>
        <begin position="352"/>
        <end position="369"/>
    </location>
</feature>
<keyword evidence="4" id="KW-0804">Transcription</keyword>
<dbReference type="PANTHER" id="PTHR43133:SF51">
    <property type="entry name" value="RNA POLYMERASE SIGMA FACTOR"/>
    <property type="match status" value="1"/>
</dbReference>
<dbReference type="InterPro" id="IPR007627">
    <property type="entry name" value="RNA_pol_sigma70_r2"/>
</dbReference>
<dbReference type="EMBL" id="LR593886">
    <property type="protein sequence ID" value="VTR97747.1"/>
    <property type="molecule type" value="Genomic_DNA"/>
</dbReference>
<dbReference type="GO" id="GO:0006352">
    <property type="term" value="P:DNA-templated transcription initiation"/>
    <property type="evidence" value="ECO:0007669"/>
    <property type="project" value="InterPro"/>
</dbReference>
<dbReference type="CDD" id="cd06171">
    <property type="entry name" value="Sigma70_r4"/>
    <property type="match status" value="1"/>
</dbReference>
<dbReference type="InterPro" id="IPR014284">
    <property type="entry name" value="RNA_pol_sigma-70_dom"/>
</dbReference>